<organism evidence="8 9">
    <name type="scientific">Thiomicrorhabdus lithotrophica</name>
    <dbReference type="NCBI Taxonomy" id="2949997"/>
    <lineage>
        <taxon>Bacteria</taxon>
        <taxon>Pseudomonadati</taxon>
        <taxon>Pseudomonadota</taxon>
        <taxon>Gammaproteobacteria</taxon>
        <taxon>Thiotrichales</taxon>
        <taxon>Piscirickettsiaceae</taxon>
        <taxon>Thiomicrorhabdus</taxon>
    </lineage>
</organism>
<evidence type="ECO:0000256" key="2">
    <source>
        <dbReference type="ARBA" id="ARBA00022612"/>
    </source>
</evidence>
<dbReference type="InterPro" id="IPR024455">
    <property type="entry name" value="Phage_capsid"/>
</dbReference>
<dbReference type="InterPro" id="IPR054613">
    <property type="entry name" value="Peptidase_S78_dom"/>
</dbReference>
<dbReference type="InterPro" id="IPR054612">
    <property type="entry name" value="Phage_capsid-like_C"/>
</dbReference>
<feature type="domain" description="Phage capsid-like C-terminal" evidence="7">
    <location>
        <begin position="327"/>
        <end position="593"/>
    </location>
</feature>
<evidence type="ECO:0000256" key="3">
    <source>
        <dbReference type="ARBA" id="ARBA00022670"/>
    </source>
</evidence>
<feature type="compositionally biased region" description="Basic and acidic residues" evidence="5">
    <location>
        <begin position="168"/>
        <end position="187"/>
    </location>
</feature>
<comment type="subcellular location">
    <subcellularLocation>
        <location evidence="1">Virion</location>
    </subcellularLocation>
</comment>
<gene>
    <name evidence="8" type="ORF">NR989_09075</name>
</gene>
<reference evidence="8 9" key="1">
    <citation type="submission" date="2022-06" db="EMBL/GenBank/DDBJ databases">
        <title>Thiomicrohabdus sp. nov, an obligately chemolithoautotrophic, sulfur-oxidizing bacterium isolated from beach of Guanyin Mountain. Amoy.</title>
        <authorList>
            <person name="Zhu H."/>
        </authorList>
    </citation>
    <scope>NUCLEOTIDE SEQUENCE [LARGE SCALE GENOMIC DNA]</scope>
    <source>
        <strain evidence="8 9">XGS-01</strain>
    </source>
</reference>
<protein>
    <submittedName>
        <fullName evidence="8">Phage major capsid protein</fullName>
    </submittedName>
</protein>
<dbReference type="Pfam" id="PF05065">
    <property type="entry name" value="Phage_capsid"/>
    <property type="match status" value="1"/>
</dbReference>
<evidence type="ECO:0000256" key="1">
    <source>
        <dbReference type="ARBA" id="ARBA00004328"/>
    </source>
</evidence>
<proteinExistence type="predicted"/>
<dbReference type="RefSeq" id="WP_275594416.1">
    <property type="nucleotide sequence ID" value="NZ_CP102381.1"/>
</dbReference>
<dbReference type="Pfam" id="PF04586">
    <property type="entry name" value="Peptidase_S78"/>
    <property type="match status" value="1"/>
</dbReference>
<evidence type="ECO:0000256" key="4">
    <source>
        <dbReference type="ARBA" id="ARBA00022801"/>
    </source>
</evidence>
<sequence>MSQKNKINKIQNESFERTAVFERASVNEDERTVELSFSSEEPVARWFGNEVLGHDADNINLGRLNDGGAVLVDHNHRDLVGTVENAVIDSEQRKGRAVVRFGKSQRAEEIYQDVKDGIRKNVSVGYSIQKMELVEMEGDEETYRATQWTPYEISIVSVPADSTVGVGRSKENPEKENKMSKEVKKPEVNAEEIRKTAVAGEQQRTQNILALGARHNMTELAGKFVSEGRSVNDMKDAVLQAMGERGVSKETDVQTEIGMTGQEVQRFSLLKAVRALQTGNWDGAGFERDCSMAVADKLGRDARGLFIPMEVQRAMGTATGTGVVDAGALVATEHMDDMFIDALRSQSLMGQLGVRILGGLQGDLDIPRLDSGATFSWIEEGADGSETDGSLSTVLMSPKTIAGAVPITRKLLKQSSPSVEAMIREDLMKGAALAIDMAVLNGTGTGPQPLGILNTTGVNTVAVADAATGIGKLTHEEAVAFETAISEDNALSGSLAYITTPAINGAGKTTSIEAGSGIKLIHDRQMNGYDVHATTLMPAKKTMLGNFNDVVVGMWGVLDVTVDTAKLAASGGVVLRAFQDADVAVRHAESFCVTG</sequence>
<evidence type="ECO:0000313" key="9">
    <source>
        <dbReference type="Proteomes" id="UP001222275"/>
    </source>
</evidence>
<evidence type="ECO:0000313" key="8">
    <source>
        <dbReference type="EMBL" id="WEJ62159.1"/>
    </source>
</evidence>
<keyword evidence="2" id="KW-1188">Viral release from host cell</keyword>
<dbReference type="NCBIfam" id="TIGR01554">
    <property type="entry name" value="major_cap_HK97"/>
    <property type="match status" value="1"/>
</dbReference>
<evidence type="ECO:0000259" key="7">
    <source>
        <dbReference type="Pfam" id="PF05065"/>
    </source>
</evidence>
<name>A0ABY8C874_9GAMM</name>
<evidence type="ECO:0000259" key="6">
    <source>
        <dbReference type="Pfam" id="PF04586"/>
    </source>
</evidence>
<dbReference type="Gene3D" id="3.30.2400.10">
    <property type="entry name" value="Major capsid protein gp5"/>
    <property type="match status" value="1"/>
</dbReference>
<dbReference type="SUPFAM" id="SSF56563">
    <property type="entry name" value="Major capsid protein gp5"/>
    <property type="match status" value="1"/>
</dbReference>
<evidence type="ECO:0000256" key="5">
    <source>
        <dbReference type="SAM" id="MobiDB-lite"/>
    </source>
</evidence>
<keyword evidence="4" id="KW-0378">Hydrolase</keyword>
<feature type="region of interest" description="Disordered" evidence="5">
    <location>
        <begin position="164"/>
        <end position="187"/>
    </location>
</feature>
<feature type="domain" description="Prohead serine protease" evidence="6">
    <location>
        <begin position="69"/>
        <end position="167"/>
    </location>
</feature>
<dbReference type="EMBL" id="CP102381">
    <property type="protein sequence ID" value="WEJ62159.1"/>
    <property type="molecule type" value="Genomic_DNA"/>
</dbReference>
<dbReference type="Proteomes" id="UP001222275">
    <property type="component" value="Chromosome"/>
</dbReference>
<keyword evidence="9" id="KW-1185">Reference proteome</keyword>
<keyword evidence="3" id="KW-0645">Protease</keyword>
<accession>A0ABY8C874</accession>